<dbReference type="SUPFAM" id="SSF56655">
    <property type="entry name" value="Carbohydrate phosphatase"/>
    <property type="match status" value="1"/>
</dbReference>
<dbReference type="Gene3D" id="3.30.540.10">
    <property type="entry name" value="Fructose-1,6-Bisphosphatase, subunit A, domain 1"/>
    <property type="match status" value="1"/>
</dbReference>
<dbReference type="PANTHER" id="PTHR43028:SF5">
    <property type="entry name" value="3'(2'),5'-BISPHOSPHATE NUCLEOTIDASE 1"/>
    <property type="match status" value="1"/>
</dbReference>
<dbReference type="Gene3D" id="3.40.190.80">
    <property type="match status" value="1"/>
</dbReference>
<name>X0VZR3_9ZZZZ</name>
<dbReference type="InterPro" id="IPR050725">
    <property type="entry name" value="CysQ/Inositol_MonoPase"/>
</dbReference>
<accession>X0VZR3</accession>
<dbReference type="PROSITE" id="PS00630">
    <property type="entry name" value="IMP_2"/>
    <property type="match status" value="1"/>
</dbReference>
<feature type="non-terminal residue" evidence="4">
    <location>
        <position position="1"/>
    </location>
</feature>
<dbReference type="InterPro" id="IPR020583">
    <property type="entry name" value="Inositol_monoP_metal-BS"/>
</dbReference>
<gene>
    <name evidence="4" type="ORF">S01H1_54351</name>
</gene>
<dbReference type="InterPro" id="IPR000760">
    <property type="entry name" value="Inositol_monophosphatase-like"/>
</dbReference>
<keyword evidence="1" id="KW-0479">Metal-binding</keyword>
<dbReference type="GO" id="GO:0046872">
    <property type="term" value="F:metal ion binding"/>
    <property type="evidence" value="ECO:0007669"/>
    <property type="project" value="UniProtKB-KW"/>
</dbReference>
<evidence type="ECO:0000256" key="2">
    <source>
        <dbReference type="ARBA" id="ARBA00022842"/>
    </source>
</evidence>
<dbReference type="EMBL" id="BARS01035262">
    <property type="protein sequence ID" value="GAG16587.1"/>
    <property type="molecule type" value="Genomic_DNA"/>
</dbReference>
<feature type="non-terminal residue" evidence="4">
    <location>
        <position position="258"/>
    </location>
</feature>
<dbReference type="AlphaFoldDB" id="X0VZR3"/>
<sequence>SGPMRLQRELAQAIDLAREAGEKILQVYYGREHEVEFKAGDEPVTLADRVANGLIVRGLEKTFPRDAILAEESADDGLRFSSTRVWLVDPVDGTQDFINRDDEFSVMIGLLIGGQPILGVVYQPTNDLLYYASKGLGAFMEHRGRVTSLHVSHISEAPRMCLVSSRTHLSSKVVAIQQALGISQHLRHGSAGLKVGLICQQEADVYINTGSMSKEWDVCAPEAILREAGGIMTDLEGSPIRYNQEDVRQRHGILASMA</sequence>
<evidence type="ECO:0000313" key="4">
    <source>
        <dbReference type="EMBL" id="GAG16587.1"/>
    </source>
</evidence>
<evidence type="ECO:0000256" key="1">
    <source>
        <dbReference type="ARBA" id="ARBA00022723"/>
    </source>
</evidence>
<dbReference type="PRINTS" id="PR00377">
    <property type="entry name" value="IMPHPHTASES"/>
</dbReference>
<evidence type="ECO:0000256" key="3">
    <source>
        <dbReference type="ARBA" id="ARBA00044544"/>
    </source>
</evidence>
<dbReference type="GO" id="GO:0046854">
    <property type="term" value="P:phosphatidylinositol phosphate biosynthetic process"/>
    <property type="evidence" value="ECO:0007669"/>
    <property type="project" value="InterPro"/>
</dbReference>
<protein>
    <recommendedName>
        <fullName evidence="3">3'-phosphoadenosine 5'-phosphate phosphatase</fullName>
    </recommendedName>
</protein>
<reference evidence="4" key="1">
    <citation type="journal article" date="2014" name="Front. Microbiol.">
        <title>High frequency of phylogenetically diverse reductive dehalogenase-homologous genes in deep subseafloor sedimentary metagenomes.</title>
        <authorList>
            <person name="Kawai M."/>
            <person name="Futagami T."/>
            <person name="Toyoda A."/>
            <person name="Takaki Y."/>
            <person name="Nishi S."/>
            <person name="Hori S."/>
            <person name="Arai W."/>
            <person name="Tsubouchi T."/>
            <person name="Morono Y."/>
            <person name="Uchiyama I."/>
            <person name="Ito T."/>
            <person name="Fujiyama A."/>
            <person name="Inagaki F."/>
            <person name="Takami H."/>
        </authorList>
    </citation>
    <scope>NUCLEOTIDE SEQUENCE</scope>
    <source>
        <strain evidence="4">Expedition CK06-06</strain>
    </source>
</reference>
<comment type="caution">
    <text evidence="4">The sequence shown here is derived from an EMBL/GenBank/DDBJ whole genome shotgun (WGS) entry which is preliminary data.</text>
</comment>
<dbReference type="CDD" id="cd01638">
    <property type="entry name" value="CysQ"/>
    <property type="match status" value="1"/>
</dbReference>
<dbReference type="PANTHER" id="PTHR43028">
    <property type="entry name" value="3'(2'),5'-BISPHOSPHATE NUCLEOTIDASE 1"/>
    <property type="match status" value="1"/>
</dbReference>
<dbReference type="PROSITE" id="PS00629">
    <property type="entry name" value="IMP_1"/>
    <property type="match status" value="1"/>
</dbReference>
<dbReference type="Pfam" id="PF00459">
    <property type="entry name" value="Inositol_P"/>
    <property type="match status" value="1"/>
</dbReference>
<organism evidence="4">
    <name type="scientific">marine sediment metagenome</name>
    <dbReference type="NCBI Taxonomy" id="412755"/>
    <lineage>
        <taxon>unclassified sequences</taxon>
        <taxon>metagenomes</taxon>
        <taxon>ecological metagenomes</taxon>
    </lineage>
</organism>
<keyword evidence="2" id="KW-0460">Magnesium</keyword>
<proteinExistence type="predicted"/>
<dbReference type="InterPro" id="IPR020550">
    <property type="entry name" value="Inositol_monophosphatase_CS"/>
</dbReference>